<dbReference type="Gene3D" id="2.120.10.30">
    <property type="entry name" value="TolB, C-terminal domain"/>
    <property type="match status" value="1"/>
</dbReference>
<evidence type="ECO:0000313" key="2">
    <source>
        <dbReference type="EMBL" id="VDI17440.1"/>
    </source>
</evidence>
<protein>
    <submittedName>
        <fullName evidence="2">Uncharacterized protein</fullName>
    </submittedName>
</protein>
<sequence length="461" mass="52116">MKNFLSEALEKLKNNRKENSSRIELEESKIRKEIAKAKENVIKRLESLETSLLKQLTELKDKDMTAIKRQEKEIGELVTTRKAQKEALEFIRDHGSEKQAFISIHSSKPILDDIEINVKQLTESVVDTSLRFLEKHSNEYLTDIGSIELKETPCSVSMVPYKQRQSQVPVVSKRHLHSFTHLYDIDMKEKLNGVPGITISDNDTLIICDVGTKKVLFCDKNDAYLSSISSPHHSWDIAAILGTTTAVMSCEWTPYIQLIDIERQQILKQVGVKQGGCRGVTATKENIYIGSKGKIYVLDLRGNFVRTIQLKNINDCINYISVCSNGNICCSINGEVQCITSAGDPVFTYTSTDLCSARNIQIDDADNLYVRILGRDSQNIHILTSSGTFVDILSPDNLYKPLTFYYNKKLSKVYIANNDGDYYINGGKFILLGKPYTERSDDVIEHTCHVRSLTLVLIEIQ</sequence>
<name>A0A8B6DEI1_MYTGA</name>
<gene>
    <name evidence="2" type="ORF">MGAL_10B006748</name>
</gene>
<evidence type="ECO:0000256" key="1">
    <source>
        <dbReference type="SAM" id="Coils"/>
    </source>
</evidence>
<organism evidence="2 3">
    <name type="scientific">Mytilus galloprovincialis</name>
    <name type="common">Mediterranean mussel</name>
    <dbReference type="NCBI Taxonomy" id="29158"/>
    <lineage>
        <taxon>Eukaryota</taxon>
        <taxon>Metazoa</taxon>
        <taxon>Spiralia</taxon>
        <taxon>Lophotrochozoa</taxon>
        <taxon>Mollusca</taxon>
        <taxon>Bivalvia</taxon>
        <taxon>Autobranchia</taxon>
        <taxon>Pteriomorphia</taxon>
        <taxon>Mytilida</taxon>
        <taxon>Mytiloidea</taxon>
        <taxon>Mytilidae</taxon>
        <taxon>Mytilinae</taxon>
        <taxon>Mytilus</taxon>
    </lineage>
</organism>
<dbReference type="InterPro" id="IPR011042">
    <property type="entry name" value="6-blade_b-propeller_TolB-like"/>
</dbReference>
<dbReference type="EMBL" id="UYJE01003211">
    <property type="protein sequence ID" value="VDI17440.1"/>
    <property type="molecule type" value="Genomic_DNA"/>
</dbReference>
<proteinExistence type="predicted"/>
<evidence type="ECO:0000313" key="3">
    <source>
        <dbReference type="Proteomes" id="UP000596742"/>
    </source>
</evidence>
<keyword evidence="1" id="KW-0175">Coiled coil</keyword>
<accession>A0A8B6DEI1</accession>
<keyword evidence="3" id="KW-1185">Reference proteome</keyword>
<dbReference type="SUPFAM" id="SSF63829">
    <property type="entry name" value="Calcium-dependent phosphotriesterase"/>
    <property type="match status" value="1"/>
</dbReference>
<feature type="coiled-coil region" evidence="1">
    <location>
        <begin position="2"/>
        <end position="73"/>
    </location>
</feature>
<dbReference type="OrthoDB" id="10376887at2759"/>
<reference evidence="2" key="1">
    <citation type="submission" date="2018-11" db="EMBL/GenBank/DDBJ databases">
        <authorList>
            <person name="Alioto T."/>
            <person name="Alioto T."/>
        </authorList>
    </citation>
    <scope>NUCLEOTIDE SEQUENCE</scope>
</reference>
<comment type="caution">
    <text evidence="2">The sequence shown here is derived from an EMBL/GenBank/DDBJ whole genome shotgun (WGS) entry which is preliminary data.</text>
</comment>
<dbReference type="AlphaFoldDB" id="A0A8B6DEI1"/>
<dbReference type="Proteomes" id="UP000596742">
    <property type="component" value="Unassembled WGS sequence"/>
</dbReference>